<sequence>MRALIVLLALLLPMQLSWAAVAAYCQEEGERITTHLGHHEHPSATADAPTGTEKPAPSVSDADCSLCHFSCIKSVEICRLSVAVPLAPQQKAHPAYVHHPASHIAEGPDKPNWLLAA</sequence>
<dbReference type="OrthoDB" id="6717343at2"/>
<dbReference type="AlphaFoldDB" id="D8IVU5"/>
<proteinExistence type="predicted"/>
<gene>
    <name evidence="3" type="primary">czcI</name>
    <name evidence="3" type="ordered locus">Hsero_4437</name>
</gene>
<dbReference type="EMBL" id="CP002039">
    <property type="protein sequence ID" value="ADJ65903.1"/>
    <property type="molecule type" value="Genomic_DNA"/>
</dbReference>
<evidence type="ECO:0000313" key="4">
    <source>
        <dbReference type="Proteomes" id="UP000000329"/>
    </source>
</evidence>
<name>D8IVU5_HERSS</name>
<evidence type="ECO:0000256" key="1">
    <source>
        <dbReference type="SAM" id="MobiDB-lite"/>
    </source>
</evidence>
<dbReference type="GeneID" id="31910474"/>
<accession>D8IVU5</accession>
<dbReference type="eggNOG" id="ENOG5032Y09">
    <property type="taxonomic scope" value="Bacteria"/>
</dbReference>
<organism evidence="3 4">
    <name type="scientific">Herbaspirillum seropedicae (strain SmR1)</name>
    <dbReference type="NCBI Taxonomy" id="757424"/>
    <lineage>
        <taxon>Bacteria</taxon>
        <taxon>Pseudomonadati</taxon>
        <taxon>Pseudomonadota</taxon>
        <taxon>Betaproteobacteria</taxon>
        <taxon>Burkholderiales</taxon>
        <taxon>Oxalobacteraceae</taxon>
        <taxon>Herbaspirillum</taxon>
    </lineage>
</organism>
<reference evidence="3 4" key="1">
    <citation type="submission" date="2010-04" db="EMBL/GenBank/DDBJ databases">
        <title>The genome of Herbaspirillum seropedicae SmR1, an endophytic, nitrogen-fixing, plant-growth promoting beta-Proteobacteria.</title>
        <authorList>
            <person name="Pedrosa F.O."/>
            <person name="Monteiro R.A."/>
            <person name="Wassem R."/>
            <person name="Cruz L.M."/>
            <person name="Ayub R.A."/>
            <person name="Colauto N.B."/>
            <person name="Fernandez M.A."/>
            <person name="Fungaro M.H.P."/>
            <person name="Grisard E.C."/>
            <person name="Hungria M."/>
            <person name="Madeira H.M.F."/>
            <person name="Nodari R.O."/>
            <person name="Osaku C.A."/>
            <person name="Petzl-Erler M.L."/>
            <person name="Terenzi H."/>
            <person name="Vieira L.G.E."/>
            <person name="Almeida M.I.M."/>
            <person name="Alves L.R."/>
            <person name="Arantes O.M.N."/>
            <person name="Balsanelli E."/>
            <person name="Barcellos F.G."/>
            <person name="Baura V.A."/>
            <person name="Binde D.R."/>
            <person name="Campo R.J."/>
            <person name="Chubatsu L.S."/>
            <person name="Chueire L.M.O."/>
            <person name="Ciferri R.R."/>
            <person name="Correa L.C."/>
            <person name="da Conceicao Silva J.L."/>
            <person name="Dabul A.N.G."/>
            <person name="Dambros B.P."/>
            <person name="Faoro H."/>
            <person name="Favetti A."/>
            <person name="Friedermann G."/>
            <person name="Furlaneto M.C."/>
            <person name="Gasques L.S."/>
            <person name="Gimenes C.C.T."/>
            <person name="Gioppo N.M.R."/>
            <person name="Glienke-Blanco C."/>
            <person name="Godoy L.P."/>
            <person name="Guerra M.P."/>
            <person name="Karp S."/>
            <person name="Kava-Cordeiro V."/>
            <person name="Margarido V.P."/>
            <person name="Mathioni S.M."/>
            <person name="Menck-Soares M.A."/>
            <person name="Murace N.K."/>
            <person name="Nicolas M.F."/>
            <person name="Oliveira C.E.C."/>
            <person name="Pagnan N.A.B."/>
            <person name="Pamphile J.A."/>
            <person name="Patussi E.V."/>
            <person name="Pereira L.F.P."/>
            <person name="Pereira-Ferrari L."/>
            <person name="Pinto F.G.S."/>
            <person name="Precoma C."/>
            <person name="Prioli A.J."/>
            <person name="Prioli S.M.A.P."/>
            <person name="Raittz R.T."/>
            <person name="Ramos H.J.O."/>
            <person name="Ribeiro E.M.S.F."/>
            <person name="Rigo L.U."/>
            <person name="Rocha C.L.M.S.C."/>
            <person name="Rocha S.N."/>
            <person name="Santos K."/>
            <person name="Satori D."/>
            <person name="Silva A.G."/>
            <person name="Simao R.C.G."/>
            <person name="Soares M.A.M."/>
            <person name="Souza E.M."/>
            <person name="Steffens M.B.R."/>
            <person name="Steindel M."/>
            <person name="Tadra-Sfeir M.Z."/>
            <person name="Takahashi E.K."/>
            <person name="Torres R.A."/>
            <person name="Valle J.S."/>
            <person name="Vernal J.I."/>
            <person name="Vilas-Boas L.A."/>
            <person name="Watanabe M.A.E."/>
            <person name="Weiss V.A."/>
            <person name="Yates M.A."/>
            <person name="Souza E.M."/>
        </authorList>
    </citation>
    <scope>NUCLEOTIDE SEQUENCE [LARGE SCALE GENOMIC DNA]</scope>
    <source>
        <strain evidence="3 4">SmR1</strain>
    </source>
</reference>
<dbReference type="Proteomes" id="UP000000329">
    <property type="component" value="Chromosome"/>
</dbReference>
<dbReference type="KEGG" id="hse:Hsero_4437"/>
<dbReference type="HOGENOM" id="CLU_151310_0_0_4"/>
<dbReference type="STRING" id="757424.Hsero_4437"/>
<feature type="signal peptide" evidence="2">
    <location>
        <begin position="1"/>
        <end position="19"/>
    </location>
</feature>
<evidence type="ECO:0000256" key="2">
    <source>
        <dbReference type="SAM" id="SignalP"/>
    </source>
</evidence>
<protein>
    <submittedName>
        <fullName evidence="3">Cobalt-zinc-cadmium resistance cation efflux system protein</fullName>
    </submittedName>
</protein>
<keyword evidence="4" id="KW-1185">Reference proteome</keyword>
<evidence type="ECO:0000313" key="3">
    <source>
        <dbReference type="EMBL" id="ADJ65903.1"/>
    </source>
</evidence>
<keyword evidence="2" id="KW-0732">Signal</keyword>
<feature type="region of interest" description="Disordered" evidence="1">
    <location>
        <begin position="39"/>
        <end position="60"/>
    </location>
</feature>
<dbReference type="RefSeq" id="WP_013236356.1">
    <property type="nucleotide sequence ID" value="NC_014323.1"/>
</dbReference>
<feature type="chain" id="PRO_5003115564" evidence="2">
    <location>
        <begin position="20"/>
        <end position="117"/>
    </location>
</feature>